<dbReference type="RefSeq" id="WP_183376181.1">
    <property type="nucleotide sequence ID" value="NZ_CBCSFZ010000085.1"/>
</dbReference>
<comment type="caution">
    <text evidence="2">The sequence shown here is derived from an EMBL/GenBank/DDBJ whole genome shotgun (WGS) entry which is preliminary data.</text>
</comment>
<evidence type="ECO:0000256" key="1">
    <source>
        <dbReference type="SAM" id="MobiDB-lite"/>
    </source>
</evidence>
<feature type="compositionally biased region" description="Basic and acidic residues" evidence="1">
    <location>
        <begin position="55"/>
        <end position="66"/>
    </location>
</feature>
<protein>
    <submittedName>
        <fullName evidence="2">Flp pilus assembly protein TadG</fullName>
    </submittedName>
</protein>
<dbReference type="EMBL" id="JACHWP010000003">
    <property type="protein sequence ID" value="MBB3023208.1"/>
    <property type="molecule type" value="Genomic_DNA"/>
</dbReference>
<accession>A0A839QU93</accession>
<sequence length="124" mass="12513">MMTALRGERGAVTAETAVVLTVVSALLLLIAQVGAVMADGARLHDGASATARAAMRGEDDPARDGRAVAGDGAQFSMSRSGDLVTVRATKEHRLAGGLLGGLSLTLRSEATARLEPHLAPGGAP</sequence>
<gene>
    <name evidence="2" type="ORF">FHX50_001493</name>
</gene>
<dbReference type="NCBIfam" id="NF041390">
    <property type="entry name" value="TadE_Rv3655c"/>
    <property type="match status" value="1"/>
</dbReference>
<feature type="region of interest" description="Disordered" evidence="1">
    <location>
        <begin position="47"/>
        <end position="73"/>
    </location>
</feature>
<name>A0A839QU93_9MICO</name>
<keyword evidence="3" id="KW-1185">Reference proteome</keyword>
<organism evidence="2 3">
    <name type="scientific">Helcobacillus massiliensis</name>
    <dbReference type="NCBI Taxonomy" id="521392"/>
    <lineage>
        <taxon>Bacteria</taxon>
        <taxon>Bacillati</taxon>
        <taxon>Actinomycetota</taxon>
        <taxon>Actinomycetes</taxon>
        <taxon>Micrococcales</taxon>
        <taxon>Dermabacteraceae</taxon>
        <taxon>Helcobacillus</taxon>
    </lineage>
</organism>
<dbReference type="AlphaFoldDB" id="A0A839QU93"/>
<evidence type="ECO:0000313" key="3">
    <source>
        <dbReference type="Proteomes" id="UP000568050"/>
    </source>
</evidence>
<dbReference type="Proteomes" id="UP000568050">
    <property type="component" value="Unassembled WGS sequence"/>
</dbReference>
<proteinExistence type="predicted"/>
<reference evidence="2 3" key="1">
    <citation type="submission" date="2020-08" db="EMBL/GenBank/DDBJ databases">
        <title>Sequencing the genomes of 1000 actinobacteria strains.</title>
        <authorList>
            <person name="Klenk H.-P."/>
        </authorList>
    </citation>
    <scope>NUCLEOTIDE SEQUENCE [LARGE SCALE GENOMIC DNA]</scope>
    <source>
        <strain evidence="2 3">DSM 23040</strain>
    </source>
</reference>
<dbReference type="InterPro" id="IPR049790">
    <property type="entry name" value="Rv3655c/TadE"/>
</dbReference>
<evidence type="ECO:0000313" key="2">
    <source>
        <dbReference type="EMBL" id="MBB3023208.1"/>
    </source>
</evidence>